<keyword evidence="9" id="KW-0460">Magnesium</keyword>
<dbReference type="InterPro" id="IPR040442">
    <property type="entry name" value="Pyrv_kinase-like_dom_sf"/>
</dbReference>
<evidence type="ECO:0000256" key="10">
    <source>
        <dbReference type="ARBA" id="ARBA00023152"/>
    </source>
</evidence>
<keyword evidence="5" id="KW-0479">Metal-binding</keyword>
<dbReference type="SUPFAM" id="SSF51621">
    <property type="entry name" value="Phosphoenolpyruvate/pyruvate domain"/>
    <property type="match status" value="1"/>
</dbReference>
<evidence type="ECO:0000256" key="7">
    <source>
        <dbReference type="ARBA" id="ARBA00022777"/>
    </source>
</evidence>
<dbReference type="GO" id="GO:0016301">
    <property type="term" value="F:kinase activity"/>
    <property type="evidence" value="ECO:0007669"/>
    <property type="project" value="UniProtKB-KW"/>
</dbReference>
<dbReference type="PRINTS" id="PR01050">
    <property type="entry name" value="PYRUVTKNASE"/>
</dbReference>
<dbReference type="SUPFAM" id="SSF50800">
    <property type="entry name" value="PK beta-barrel domain-like"/>
    <property type="match status" value="1"/>
</dbReference>
<name>A0A382F661_9ZZZZ</name>
<dbReference type="AlphaFoldDB" id="A0A382F661"/>
<accession>A0A382F661</accession>
<feature type="domain" description="Pyruvate kinase barrel" evidence="12">
    <location>
        <begin position="25"/>
        <end position="306"/>
    </location>
</feature>
<dbReference type="InterPro" id="IPR011037">
    <property type="entry name" value="Pyrv_Knase-like_insert_dom_sf"/>
</dbReference>
<dbReference type="GO" id="GO:0005524">
    <property type="term" value="F:ATP binding"/>
    <property type="evidence" value="ECO:0007669"/>
    <property type="project" value="UniProtKB-KW"/>
</dbReference>
<dbReference type="Gene3D" id="2.40.33.10">
    <property type="entry name" value="PK beta-barrel domain-like"/>
    <property type="match status" value="1"/>
</dbReference>
<proteinExistence type="inferred from homology"/>
<dbReference type="GO" id="GO:0000287">
    <property type="term" value="F:magnesium ion binding"/>
    <property type="evidence" value="ECO:0007669"/>
    <property type="project" value="InterPro"/>
</dbReference>
<dbReference type="Gene3D" id="3.20.20.60">
    <property type="entry name" value="Phosphoenolpyruvate-binding domains"/>
    <property type="match status" value="1"/>
</dbReference>
<keyword evidence="7" id="KW-0418">Kinase</keyword>
<evidence type="ECO:0000256" key="1">
    <source>
        <dbReference type="ARBA" id="ARBA00004997"/>
    </source>
</evidence>
<evidence type="ECO:0000256" key="8">
    <source>
        <dbReference type="ARBA" id="ARBA00022840"/>
    </source>
</evidence>
<evidence type="ECO:0000256" key="2">
    <source>
        <dbReference type="ARBA" id="ARBA00008663"/>
    </source>
</evidence>
<dbReference type="EMBL" id="UINC01048233">
    <property type="protein sequence ID" value="SVB58526.1"/>
    <property type="molecule type" value="Genomic_DNA"/>
</dbReference>
<evidence type="ECO:0000256" key="5">
    <source>
        <dbReference type="ARBA" id="ARBA00022723"/>
    </source>
</evidence>
<dbReference type="NCBIfam" id="TIGR01064">
    <property type="entry name" value="pyruv_kin"/>
    <property type="match status" value="1"/>
</dbReference>
<dbReference type="InterPro" id="IPR015793">
    <property type="entry name" value="Pyrv_Knase_brl"/>
</dbReference>
<evidence type="ECO:0000256" key="9">
    <source>
        <dbReference type="ARBA" id="ARBA00022842"/>
    </source>
</evidence>
<evidence type="ECO:0000259" key="12">
    <source>
        <dbReference type="Pfam" id="PF00224"/>
    </source>
</evidence>
<dbReference type="UniPathway" id="UPA00109">
    <property type="reaction ID" value="UER00188"/>
</dbReference>
<comment type="similarity">
    <text evidence="2">Belongs to the pyruvate kinase family.</text>
</comment>
<dbReference type="GO" id="GO:0030955">
    <property type="term" value="F:potassium ion binding"/>
    <property type="evidence" value="ECO:0007669"/>
    <property type="project" value="InterPro"/>
</dbReference>
<dbReference type="PANTHER" id="PTHR11817">
    <property type="entry name" value="PYRUVATE KINASE"/>
    <property type="match status" value="1"/>
</dbReference>
<keyword evidence="4" id="KW-0808">Transferase</keyword>
<protein>
    <recommendedName>
        <fullName evidence="3">pyruvate kinase</fullName>
        <ecNumber evidence="3">2.7.1.40</ecNumber>
    </recommendedName>
</protein>
<dbReference type="InterPro" id="IPR015813">
    <property type="entry name" value="Pyrv/PenolPyrv_kinase-like_dom"/>
</dbReference>
<keyword evidence="6" id="KW-0547">Nucleotide-binding</keyword>
<dbReference type="GO" id="GO:0004743">
    <property type="term" value="F:pyruvate kinase activity"/>
    <property type="evidence" value="ECO:0007669"/>
    <property type="project" value="UniProtKB-EC"/>
</dbReference>
<dbReference type="InterPro" id="IPR015806">
    <property type="entry name" value="Pyrv_Knase_insert_dom_sf"/>
</dbReference>
<reference evidence="13" key="1">
    <citation type="submission" date="2018-05" db="EMBL/GenBank/DDBJ databases">
        <authorList>
            <person name="Lanie J.A."/>
            <person name="Ng W.-L."/>
            <person name="Kazmierczak K.M."/>
            <person name="Andrzejewski T.M."/>
            <person name="Davidsen T.M."/>
            <person name="Wayne K.J."/>
            <person name="Tettelin H."/>
            <person name="Glass J.I."/>
            <person name="Rusch D."/>
            <person name="Podicherti R."/>
            <person name="Tsui H.-C.T."/>
            <person name="Winkler M.E."/>
        </authorList>
    </citation>
    <scope>NUCLEOTIDE SEQUENCE</scope>
</reference>
<evidence type="ECO:0000256" key="4">
    <source>
        <dbReference type="ARBA" id="ARBA00022679"/>
    </source>
</evidence>
<gene>
    <name evidence="13" type="ORF">METZ01_LOCUS211380</name>
</gene>
<feature type="non-terminal residue" evidence="13">
    <location>
        <position position="308"/>
    </location>
</feature>
<keyword evidence="10" id="KW-0324">Glycolysis</keyword>
<evidence type="ECO:0000256" key="6">
    <source>
        <dbReference type="ARBA" id="ARBA00022741"/>
    </source>
</evidence>
<dbReference type="InterPro" id="IPR001697">
    <property type="entry name" value="Pyr_Knase"/>
</dbReference>
<comment type="pathway">
    <text evidence="1">Carbohydrate degradation; glycolysis; pyruvate from D-glyceraldehyde 3-phosphate: step 5/5.</text>
</comment>
<evidence type="ECO:0000256" key="3">
    <source>
        <dbReference type="ARBA" id="ARBA00012142"/>
    </source>
</evidence>
<dbReference type="Pfam" id="PF00224">
    <property type="entry name" value="PK"/>
    <property type="match status" value="1"/>
</dbReference>
<keyword evidence="8" id="KW-0067">ATP-binding</keyword>
<keyword evidence="11" id="KW-0670">Pyruvate</keyword>
<sequence>MDEDKFKKVYMSYTNPVDLYQDKPKTKIVCTLGPSSDTEEVLIELIKTGMNVARLNMSHGEKSVHEVVFKRVRKVSEELGVPVGIMVDVPGAKYRTGPTDPGALELQEGDKITLTSHDLVGDKTLVSVAPPGIHLDAEIEGTILVDDGNLEFIVDDISGENVNCTVVRGGRLTERRGVVTPGRAPSQKFPDEKAIECLKFAAEFGADFVALSNVTRREEIWTARSILRENGMKKPLIISKVERAEAIDNLDEVVAASDALMVARGDMGVEIPLYRVPVVQKELIRKSNSAGKPVITATQMLESMVHSS</sequence>
<evidence type="ECO:0000256" key="11">
    <source>
        <dbReference type="ARBA" id="ARBA00023317"/>
    </source>
</evidence>
<dbReference type="EC" id="2.7.1.40" evidence="3"/>
<evidence type="ECO:0000313" key="13">
    <source>
        <dbReference type="EMBL" id="SVB58526.1"/>
    </source>
</evidence>
<organism evidence="13">
    <name type="scientific">marine metagenome</name>
    <dbReference type="NCBI Taxonomy" id="408172"/>
    <lineage>
        <taxon>unclassified sequences</taxon>
        <taxon>metagenomes</taxon>
        <taxon>ecological metagenomes</taxon>
    </lineage>
</organism>